<reference evidence="2 3" key="1">
    <citation type="submission" date="2019-06" db="EMBL/GenBank/DDBJ databases">
        <title>Sulfurimonas gotlandica sp. nov., a chemoautotrophic and psychrotolerant epsilonproteobacterium isolated from a pelagic redoxcline, and an emended description of the genus Sulfurimonas.</title>
        <authorList>
            <person name="Wang S."/>
            <person name="Jiang L."/>
            <person name="Shao Z."/>
        </authorList>
    </citation>
    <scope>NUCLEOTIDE SEQUENCE [LARGE SCALE GENOMIC DNA]</scope>
    <source>
        <strain evidence="2 3">B2</strain>
    </source>
</reference>
<organism evidence="2 3">
    <name type="scientific">Sulfurimonas marina</name>
    <dbReference type="NCBI Taxonomy" id="2590551"/>
    <lineage>
        <taxon>Bacteria</taxon>
        <taxon>Pseudomonadati</taxon>
        <taxon>Campylobacterota</taxon>
        <taxon>Epsilonproteobacteria</taxon>
        <taxon>Campylobacterales</taxon>
        <taxon>Sulfurimonadaceae</taxon>
        <taxon>Sulfurimonas</taxon>
    </lineage>
</organism>
<feature type="region of interest" description="Disordered" evidence="1">
    <location>
        <begin position="135"/>
        <end position="284"/>
    </location>
</feature>
<dbReference type="KEGG" id="smax:FJR03_06390"/>
<keyword evidence="3" id="KW-1185">Reference proteome</keyword>
<dbReference type="AlphaFoldDB" id="A0A7M1AVA4"/>
<evidence type="ECO:0000313" key="3">
    <source>
        <dbReference type="Proteomes" id="UP000593910"/>
    </source>
</evidence>
<accession>A0A7M1AVA4</accession>
<dbReference type="EMBL" id="CP041165">
    <property type="protein sequence ID" value="QOP41391.1"/>
    <property type="molecule type" value="Genomic_DNA"/>
</dbReference>
<name>A0A7M1AVA4_9BACT</name>
<evidence type="ECO:0000256" key="1">
    <source>
        <dbReference type="SAM" id="MobiDB-lite"/>
    </source>
</evidence>
<feature type="compositionally biased region" description="Basic and acidic residues" evidence="1">
    <location>
        <begin position="135"/>
        <end position="158"/>
    </location>
</feature>
<sequence length="284" mass="33616">MLSSITIKRNNHWLYHCEPARKQEMLTQLISHYADKSILIAVSDKANLSLEEVENITVMTDDEIMDVDAQQFDLIIHADLPTKASHYIKRLSCAKELSIGLLLAEESQLLYQIETMLGRTIPQKYLEGFEPVKTVEEESPKRTERTFKNRSERDQKPRYEKKKFGKPSDHNKRRQRNHHKDGTVRTEEERAEYQSRRAESGRKYKSYQDKKASDEKGDRKPFGDKKKYDKKERSESEYKKRKPFDKKRDFESKKNERNSDNKLAQPKRKPRTFMIKASKKDGEK</sequence>
<feature type="compositionally biased region" description="Basic and acidic residues" evidence="1">
    <location>
        <begin position="246"/>
        <end position="260"/>
    </location>
</feature>
<proteinExistence type="predicted"/>
<evidence type="ECO:0000313" key="2">
    <source>
        <dbReference type="EMBL" id="QOP41391.1"/>
    </source>
</evidence>
<gene>
    <name evidence="2" type="ORF">FJR03_06390</name>
</gene>
<feature type="compositionally biased region" description="Basic and acidic residues" evidence="1">
    <location>
        <begin position="180"/>
        <end position="238"/>
    </location>
</feature>
<dbReference type="Proteomes" id="UP000593910">
    <property type="component" value="Chromosome"/>
</dbReference>
<protein>
    <submittedName>
        <fullName evidence="2">Uncharacterized protein</fullName>
    </submittedName>
</protein>
<dbReference type="RefSeq" id="WP_193112705.1">
    <property type="nucleotide sequence ID" value="NZ_CP041165.1"/>
</dbReference>
<feature type="compositionally biased region" description="Basic residues" evidence="1">
    <location>
        <begin position="159"/>
        <end position="179"/>
    </location>
</feature>